<comment type="similarity">
    <text evidence="1">Belongs to the peptidase S28 family.</text>
</comment>
<evidence type="ECO:0008006" key="8">
    <source>
        <dbReference type="Google" id="ProtNLM"/>
    </source>
</evidence>
<evidence type="ECO:0000313" key="7">
    <source>
        <dbReference type="EMBL" id="KFD60886.1"/>
    </source>
</evidence>
<dbReference type="InterPro" id="IPR042269">
    <property type="entry name" value="Ser_carbopepase_S28_SKS"/>
</dbReference>
<evidence type="ECO:0000256" key="6">
    <source>
        <dbReference type="SAM" id="SignalP"/>
    </source>
</evidence>
<dbReference type="GO" id="GO:0006508">
    <property type="term" value="P:proteolysis"/>
    <property type="evidence" value="ECO:0007669"/>
    <property type="project" value="UniProtKB-KW"/>
</dbReference>
<dbReference type="PANTHER" id="PTHR11010">
    <property type="entry name" value="PROTEASE S28 PRO-X CARBOXYPEPTIDASE-RELATED"/>
    <property type="match status" value="1"/>
</dbReference>
<dbReference type="Pfam" id="PF05577">
    <property type="entry name" value="Peptidase_S28"/>
    <property type="match status" value="1"/>
</dbReference>
<dbReference type="GO" id="GO:0008239">
    <property type="term" value="F:dipeptidyl-peptidase activity"/>
    <property type="evidence" value="ECO:0007669"/>
    <property type="project" value="TreeGrafter"/>
</dbReference>
<dbReference type="Proteomes" id="UP000030758">
    <property type="component" value="Unassembled WGS sequence"/>
</dbReference>
<proteinExistence type="inferred from homology"/>
<evidence type="ECO:0000256" key="1">
    <source>
        <dbReference type="ARBA" id="ARBA00011079"/>
    </source>
</evidence>
<dbReference type="PANTHER" id="PTHR11010:SF38">
    <property type="entry name" value="LYSOSOMAL PRO-X CARBOXYPEPTIDASE"/>
    <property type="match status" value="1"/>
</dbReference>
<feature type="signal peptide" evidence="6">
    <location>
        <begin position="1"/>
        <end position="20"/>
    </location>
</feature>
<dbReference type="InterPro" id="IPR008758">
    <property type="entry name" value="Peptidase_S28"/>
</dbReference>
<dbReference type="AlphaFoldDB" id="A0A085MUJ0"/>
<evidence type="ECO:0000256" key="2">
    <source>
        <dbReference type="ARBA" id="ARBA00022670"/>
    </source>
</evidence>
<accession>A0A085MUJ0</accession>
<evidence type="ECO:0000256" key="3">
    <source>
        <dbReference type="ARBA" id="ARBA00022729"/>
    </source>
</evidence>
<dbReference type="Gene3D" id="1.20.120.980">
    <property type="entry name" value="Serine carboxypeptidase S28, SKS domain"/>
    <property type="match status" value="1"/>
</dbReference>
<keyword evidence="4" id="KW-0378">Hydrolase</keyword>
<keyword evidence="5" id="KW-0325">Glycoprotein</keyword>
<organism evidence="7">
    <name type="scientific">Trichuris suis</name>
    <name type="common">pig whipworm</name>
    <dbReference type="NCBI Taxonomy" id="68888"/>
    <lineage>
        <taxon>Eukaryota</taxon>
        <taxon>Metazoa</taxon>
        <taxon>Ecdysozoa</taxon>
        <taxon>Nematoda</taxon>
        <taxon>Enoplea</taxon>
        <taxon>Dorylaimia</taxon>
        <taxon>Trichinellida</taxon>
        <taxon>Trichuridae</taxon>
        <taxon>Trichuris</taxon>
    </lineage>
</organism>
<evidence type="ECO:0000256" key="4">
    <source>
        <dbReference type="ARBA" id="ARBA00022801"/>
    </source>
</evidence>
<gene>
    <name evidence="7" type="ORF">M514_07793</name>
</gene>
<evidence type="ECO:0000256" key="5">
    <source>
        <dbReference type="ARBA" id="ARBA00023180"/>
    </source>
</evidence>
<protein>
    <recommendedName>
        <fullName evidence="8">Serine carboxypeptidase S28</fullName>
    </recommendedName>
</protein>
<dbReference type="InterPro" id="IPR029058">
    <property type="entry name" value="AB_hydrolase_fold"/>
</dbReference>
<reference evidence="7" key="1">
    <citation type="journal article" date="2014" name="Nat. Genet.">
        <title>Genome and transcriptome of the porcine whipworm Trichuris suis.</title>
        <authorList>
            <person name="Jex A.R."/>
            <person name="Nejsum P."/>
            <person name="Schwarz E.M."/>
            <person name="Hu L."/>
            <person name="Young N.D."/>
            <person name="Hall R.S."/>
            <person name="Korhonen P.K."/>
            <person name="Liao S."/>
            <person name="Thamsborg S."/>
            <person name="Xia J."/>
            <person name="Xu P."/>
            <person name="Wang S."/>
            <person name="Scheerlinck J.P."/>
            <person name="Hofmann A."/>
            <person name="Sternberg P.W."/>
            <person name="Wang J."/>
            <person name="Gasser R.B."/>
        </authorList>
    </citation>
    <scope>NUCLEOTIDE SEQUENCE [LARGE SCALE GENOMIC DNA]</scope>
    <source>
        <strain evidence="7">DCEP-RM93F</strain>
    </source>
</reference>
<keyword evidence="2" id="KW-0645">Protease</keyword>
<name>A0A085MUJ0_9BILA</name>
<dbReference type="EMBL" id="KL367644">
    <property type="protein sequence ID" value="KFD60886.1"/>
    <property type="molecule type" value="Genomic_DNA"/>
</dbReference>
<sequence>MISVLYCVFMFTSTVWPVAAYKWNESWYDGMPVDHFSYDMNATFRLRYLINTEHWHSKIGPMFFYCGNEGSVEVFAQNAGFIWDNAEAFNAMVVFAEHRYYGRSLPFGNMSRNMLGKLSSSQALADFALLISHLKSTFGSAVYLPVIAFGGSYGGMLAAWMRIKYPHLIDGALAASAPVAQFPGLTPCSAFRDITSEVFRNTSNSCAVSISRSWKVIRKLGATTEGRQKLIDIFKLCSESGVALKNNVTPLVNWLSDIYSTLAMVACNYLNNKETNGTELLEAIYKALSVYLNYTGAVACNRLESKYGSSVDVELWEYQSCTEMVMPMCSSEKSMFEKSEWNETEFAEKCFQKFGVRPSRDWAVSNYGGRTLSSVTNIVFR</sequence>
<dbReference type="SUPFAM" id="SSF53474">
    <property type="entry name" value="alpha/beta-Hydrolases"/>
    <property type="match status" value="1"/>
</dbReference>
<keyword evidence="3 6" id="KW-0732">Signal</keyword>
<dbReference type="Gene3D" id="3.40.50.1820">
    <property type="entry name" value="alpha/beta hydrolase"/>
    <property type="match status" value="1"/>
</dbReference>
<feature type="chain" id="PRO_5001795441" description="Serine carboxypeptidase S28" evidence="6">
    <location>
        <begin position="21"/>
        <end position="381"/>
    </location>
</feature>
<dbReference type="GO" id="GO:0070008">
    <property type="term" value="F:serine-type exopeptidase activity"/>
    <property type="evidence" value="ECO:0007669"/>
    <property type="project" value="InterPro"/>
</dbReference>